<feature type="binding site" evidence="8">
    <location>
        <position position="21"/>
    </location>
    <ligand>
        <name>Fe cation</name>
        <dbReference type="ChEBI" id="CHEBI:24875"/>
        <label>1</label>
    </ligand>
</feature>
<dbReference type="AlphaFoldDB" id="A0A177AX61"/>
<evidence type="ECO:0000256" key="6">
    <source>
        <dbReference type="ARBA" id="ARBA00025111"/>
    </source>
</evidence>
<evidence type="ECO:0000256" key="3">
    <source>
        <dbReference type="ARBA" id="ARBA00022723"/>
    </source>
</evidence>
<feature type="domain" description="Ferritin-like diiron" evidence="10">
    <location>
        <begin position="1"/>
        <end position="73"/>
    </location>
</feature>
<evidence type="ECO:0000256" key="9">
    <source>
        <dbReference type="RuleBase" id="RU361145"/>
    </source>
</evidence>
<gene>
    <name evidence="11" type="ORF">A3Q56_06328</name>
</gene>
<proteinExistence type="inferred from homology"/>
<keyword evidence="3 8" id="KW-0479">Metal-binding</keyword>
<dbReference type="SUPFAM" id="SSF47240">
    <property type="entry name" value="Ferritin-like"/>
    <property type="match status" value="1"/>
</dbReference>
<dbReference type="Pfam" id="PF00210">
    <property type="entry name" value="Ferritin"/>
    <property type="match status" value="1"/>
</dbReference>
<feature type="binding site" evidence="8">
    <location>
        <position position="55"/>
    </location>
    <ligand>
        <name>Fe cation</name>
        <dbReference type="ChEBI" id="CHEBI:24875"/>
        <label>1</label>
    </ligand>
</feature>
<dbReference type="EC" id="1.16.3.1" evidence="9"/>
<reference evidence="11 12" key="1">
    <citation type="submission" date="2016-04" db="EMBL/GenBank/DDBJ databases">
        <title>The genome of Intoshia linei affirms orthonectids as highly simplified spiralians.</title>
        <authorList>
            <person name="Mikhailov K.V."/>
            <person name="Slusarev G.S."/>
            <person name="Nikitin M.A."/>
            <person name="Logacheva M.D."/>
            <person name="Penin A."/>
            <person name="Aleoshin V."/>
            <person name="Panchin Y.V."/>
        </authorList>
    </citation>
    <scope>NUCLEOTIDE SEQUENCE [LARGE SCALE GENOMIC DNA]</scope>
    <source>
        <strain evidence="11">Intl2013</strain>
        <tissue evidence="11">Whole animal</tissue>
    </source>
</reference>
<dbReference type="PANTHER" id="PTHR11431:SF75">
    <property type="entry name" value="FERRITIN"/>
    <property type="match status" value="1"/>
</dbReference>
<dbReference type="GO" id="GO:0008198">
    <property type="term" value="F:ferrous iron binding"/>
    <property type="evidence" value="ECO:0007669"/>
    <property type="project" value="TreeGrafter"/>
</dbReference>
<evidence type="ECO:0000256" key="4">
    <source>
        <dbReference type="ARBA" id="ARBA00023002"/>
    </source>
</evidence>
<organism evidence="11 12">
    <name type="scientific">Intoshia linei</name>
    <dbReference type="NCBI Taxonomy" id="1819745"/>
    <lineage>
        <taxon>Eukaryota</taxon>
        <taxon>Metazoa</taxon>
        <taxon>Spiralia</taxon>
        <taxon>Lophotrochozoa</taxon>
        <taxon>Mesozoa</taxon>
        <taxon>Orthonectida</taxon>
        <taxon>Rhopaluridae</taxon>
        <taxon>Intoshia</taxon>
    </lineage>
</organism>
<keyword evidence="12" id="KW-1185">Reference proteome</keyword>
<comment type="function">
    <text evidence="9">Stores iron in a soluble, non-toxic, readily available form. Important for iron homeostasis. Iron is taken up in the ferrous form and deposited as ferric hydroxides after oxidation.</text>
</comment>
<dbReference type="InterPro" id="IPR001519">
    <property type="entry name" value="Ferritin"/>
</dbReference>
<dbReference type="Gene3D" id="1.20.1260.10">
    <property type="match status" value="1"/>
</dbReference>
<evidence type="ECO:0000256" key="1">
    <source>
        <dbReference type="ARBA" id="ARBA00007513"/>
    </source>
</evidence>
<dbReference type="GO" id="GO:0008199">
    <property type="term" value="F:ferric iron binding"/>
    <property type="evidence" value="ECO:0007669"/>
    <property type="project" value="InterPro"/>
</dbReference>
<keyword evidence="5 8" id="KW-0408">Iron</keyword>
<comment type="catalytic activity">
    <reaction evidence="7 9">
        <text>4 Fe(2+) + O2 + 4 H(+) = 4 Fe(3+) + 2 H2O</text>
        <dbReference type="Rhea" id="RHEA:11148"/>
        <dbReference type="ChEBI" id="CHEBI:15377"/>
        <dbReference type="ChEBI" id="CHEBI:15378"/>
        <dbReference type="ChEBI" id="CHEBI:15379"/>
        <dbReference type="ChEBI" id="CHEBI:29033"/>
        <dbReference type="ChEBI" id="CHEBI:29034"/>
        <dbReference type="EC" id="1.16.3.1"/>
    </reaction>
</comment>
<evidence type="ECO:0000313" key="11">
    <source>
        <dbReference type="EMBL" id="OAF65953.1"/>
    </source>
</evidence>
<evidence type="ECO:0000256" key="8">
    <source>
        <dbReference type="PIRSR" id="PIRSR601519-1"/>
    </source>
</evidence>
<dbReference type="InterPro" id="IPR009040">
    <property type="entry name" value="Ferritin-like_diiron"/>
</dbReference>
<dbReference type="GO" id="GO:0006826">
    <property type="term" value="P:iron ion transport"/>
    <property type="evidence" value="ECO:0007669"/>
    <property type="project" value="InterPro"/>
</dbReference>
<dbReference type="OrthoDB" id="186462at2759"/>
<dbReference type="GO" id="GO:0004322">
    <property type="term" value="F:ferroxidase activity"/>
    <property type="evidence" value="ECO:0007669"/>
    <property type="project" value="UniProtKB-EC"/>
</dbReference>
<sequence length="90" mass="10414">MLNIDGLKSASEFFQKSLDLERKVNDSLLNLHKIASENNDPQCCDFLETEFLDEQIKSINQIGHYLTKLELVGDKLGLYVFDKEEFETKD</sequence>
<keyword evidence="4 9" id="KW-0560">Oxidoreductase</keyword>
<dbReference type="GO" id="GO:0006879">
    <property type="term" value="P:intracellular iron ion homeostasis"/>
    <property type="evidence" value="ECO:0007669"/>
    <property type="project" value="UniProtKB-KW"/>
</dbReference>
<dbReference type="PROSITE" id="PS50905">
    <property type="entry name" value="FERRITIN_LIKE"/>
    <property type="match status" value="1"/>
</dbReference>
<dbReference type="PANTHER" id="PTHR11431">
    <property type="entry name" value="FERRITIN"/>
    <property type="match status" value="1"/>
</dbReference>
<dbReference type="InterPro" id="IPR008331">
    <property type="entry name" value="Ferritin_DPS_dom"/>
</dbReference>
<comment type="caution">
    <text evidence="11">The sequence shown here is derived from an EMBL/GenBank/DDBJ whole genome shotgun (WGS) entry which is preliminary data.</text>
</comment>
<evidence type="ECO:0000313" key="12">
    <source>
        <dbReference type="Proteomes" id="UP000078046"/>
    </source>
</evidence>
<name>A0A177AX61_9BILA</name>
<comment type="similarity">
    <text evidence="1 9">Belongs to the ferritin family.</text>
</comment>
<accession>A0A177AX61</accession>
<evidence type="ECO:0000256" key="7">
    <source>
        <dbReference type="ARBA" id="ARBA00047990"/>
    </source>
</evidence>
<dbReference type="GO" id="GO:0005737">
    <property type="term" value="C:cytoplasm"/>
    <property type="evidence" value="ECO:0007669"/>
    <property type="project" value="TreeGrafter"/>
</dbReference>
<protein>
    <recommendedName>
        <fullName evidence="9">Ferritin</fullName>
        <ecNumber evidence="9">1.16.3.1</ecNumber>
    </recommendedName>
</protein>
<evidence type="ECO:0000259" key="10">
    <source>
        <dbReference type="PROSITE" id="PS50905"/>
    </source>
</evidence>
<dbReference type="EMBL" id="LWCA01001088">
    <property type="protein sequence ID" value="OAF65953.1"/>
    <property type="molecule type" value="Genomic_DNA"/>
</dbReference>
<keyword evidence="2 9" id="KW-0409">Iron storage</keyword>
<evidence type="ECO:0000256" key="5">
    <source>
        <dbReference type="ARBA" id="ARBA00023004"/>
    </source>
</evidence>
<dbReference type="InterPro" id="IPR009078">
    <property type="entry name" value="Ferritin-like_SF"/>
</dbReference>
<dbReference type="InterPro" id="IPR012347">
    <property type="entry name" value="Ferritin-like"/>
</dbReference>
<dbReference type="Proteomes" id="UP000078046">
    <property type="component" value="Unassembled WGS sequence"/>
</dbReference>
<evidence type="ECO:0000256" key="2">
    <source>
        <dbReference type="ARBA" id="ARBA00022434"/>
    </source>
</evidence>
<comment type="function">
    <text evidence="6">Stores iron in a soluble, non-toxic, readily available form. Important for iron homeostasis. Has ferroxidase activity. Iron is taken up in the ferrous form and deposited as ferric hydroxides after oxidation.</text>
</comment>